<protein>
    <submittedName>
        <fullName evidence="2">Uncharacterized protein</fullName>
    </submittedName>
</protein>
<evidence type="ECO:0000313" key="3">
    <source>
        <dbReference type="Proteomes" id="UP000182466"/>
    </source>
</evidence>
<feature type="transmembrane region" description="Helical" evidence="1">
    <location>
        <begin position="21"/>
        <end position="44"/>
    </location>
</feature>
<reference evidence="2 3" key="1">
    <citation type="submission" date="2016-10" db="EMBL/GenBank/DDBJ databases">
        <authorList>
            <person name="de Groot N.N."/>
        </authorList>
    </citation>
    <scope>NUCLEOTIDE SEQUENCE [LARGE SCALE GENOMIC DNA]</scope>
    <source>
        <strain evidence="2 3">CGMCC 1.10959</strain>
    </source>
</reference>
<keyword evidence="3" id="KW-1185">Reference proteome</keyword>
<dbReference type="EMBL" id="FPAW01000007">
    <property type="protein sequence ID" value="SFT76234.1"/>
    <property type="molecule type" value="Genomic_DNA"/>
</dbReference>
<keyword evidence="1" id="KW-1133">Transmembrane helix</keyword>
<accession>A0A1I7AMW7</accession>
<evidence type="ECO:0000313" key="2">
    <source>
        <dbReference type="EMBL" id="SFT76234.1"/>
    </source>
</evidence>
<keyword evidence="1" id="KW-0472">Membrane</keyword>
<gene>
    <name evidence="2" type="ORF">SAMN05216236_10767</name>
</gene>
<dbReference type="STRING" id="999627.SAMN05216236_10767"/>
<organism evidence="2 3">
    <name type="scientific">Sedimentitalea nanhaiensis</name>
    <dbReference type="NCBI Taxonomy" id="999627"/>
    <lineage>
        <taxon>Bacteria</taxon>
        <taxon>Pseudomonadati</taxon>
        <taxon>Pseudomonadota</taxon>
        <taxon>Alphaproteobacteria</taxon>
        <taxon>Rhodobacterales</taxon>
        <taxon>Paracoccaceae</taxon>
        <taxon>Sedimentitalea</taxon>
    </lineage>
</organism>
<evidence type="ECO:0000256" key="1">
    <source>
        <dbReference type="SAM" id="Phobius"/>
    </source>
</evidence>
<dbReference type="Proteomes" id="UP000182466">
    <property type="component" value="Unassembled WGS sequence"/>
</dbReference>
<sequence>MTKRPFNQTKTMTAPRPTRAAALLLATALSIPVFVLLSLIDWLLL</sequence>
<dbReference type="RefSeq" id="WP_169730246.1">
    <property type="nucleotide sequence ID" value="NZ_FPAW01000007.1"/>
</dbReference>
<keyword evidence="1" id="KW-0812">Transmembrane</keyword>
<name>A0A1I7AMW7_9RHOB</name>
<proteinExistence type="predicted"/>
<dbReference type="AlphaFoldDB" id="A0A1I7AMW7"/>